<evidence type="ECO:0000313" key="3">
    <source>
        <dbReference type="EMBL" id="CAL8075482.1"/>
    </source>
</evidence>
<evidence type="ECO:0000313" key="4">
    <source>
        <dbReference type="Proteomes" id="UP001642540"/>
    </source>
</evidence>
<comment type="caution">
    <text evidence="3">The sequence shown here is derived from an EMBL/GenBank/DDBJ whole genome shotgun (WGS) entry which is preliminary data.</text>
</comment>
<evidence type="ECO:0000259" key="2">
    <source>
        <dbReference type="Pfam" id="PF01683"/>
    </source>
</evidence>
<dbReference type="Proteomes" id="UP001642540">
    <property type="component" value="Unassembled WGS sequence"/>
</dbReference>
<name>A0ABP1PSB2_9HEXA</name>
<dbReference type="EMBL" id="CAXLJM020000008">
    <property type="protein sequence ID" value="CAL8075482.1"/>
    <property type="molecule type" value="Genomic_DNA"/>
</dbReference>
<sequence>MMKFRVATILLLSFGHLTVFLINSAVSLEIQGDILIGGPCNVDDECVGMPGISSRCWDGYCTCNAGFIPSFILDDCLPIANWVGDPCEQPNQCQQGTPGALSECSNGMCTCLHEAIPSSDRRVCLPIVNTIGGYCEESQQCISGVPGYNSECLGPEKICGCKADSINEPGQHICYLKANQVGDYCQANIQCQSNLGELSLCRNSVCECMPEAVPSPDNKQCIPNNNKSRIGGVCTSSDQCSGNPTFNVECTASGMCACSLGFITSIQMDHCLPIVDYLNGPCSESQQCQLGTPGANSVCVNSTTNPAQKVCKCGSNAVNQPRNHQCYLKSMSVGSPCVIQEQCIANLEHSQCIDGVCQCIEPALRTINGAECVI</sequence>
<keyword evidence="1" id="KW-0732">Signal</keyword>
<organism evidence="3 4">
    <name type="scientific">Orchesella dallaii</name>
    <dbReference type="NCBI Taxonomy" id="48710"/>
    <lineage>
        <taxon>Eukaryota</taxon>
        <taxon>Metazoa</taxon>
        <taxon>Ecdysozoa</taxon>
        <taxon>Arthropoda</taxon>
        <taxon>Hexapoda</taxon>
        <taxon>Collembola</taxon>
        <taxon>Entomobryomorpha</taxon>
        <taxon>Entomobryoidea</taxon>
        <taxon>Orchesellidae</taxon>
        <taxon>Orchesellinae</taxon>
        <taxon>Orchesella</taxon>
    </lineage>
</organism>
<dbReference type="InterPro" id="IPR006149">
    <property type="entry name" value="EB_dom"/>
</dbReference>
<gene>
    <name evidence="3" type="ORF">ODALV1_LOCUS3189</name>
</gene>
<dbReference type="Pfam" id="PF01683">
    <property type="entry name" value="EB"/>
    <property type="match status" value="1"/>
</dbReference>
<dbReference type="PANTHER" id="PTHR39069:SF8">
    <property type="entry name" value="FI17111P1"/>
    <property type="match status" value="1"/>
</dbReference>
<feature type="chain" id="PRO_5046571669" description="EB domain-containing protein" evidence="1">
    <location>
        <begin position="28"/>
        <end position="374"/>
    </location>
</feature>
<protein>
    <recommendedName>
        <fullName evidence="2">EB domain-containing protein</fullName>
    </recommendedName>
</protein>
<feature type="domain" description="EB" evidence="2">
    <location>
        <begin position="35"/>
        <end position="70"/>
    </location>
</feature>
<dbReference type="PANTHER" id="PTHR39069">
    <property type="entry name" value="ECDYSONE-INDUCIBLE GENE E1, ISOFORM A"/>
    <property type="match status" value="1"/>
</dbReference>
<evidence type="ECO:0000256" key="1">
    <source>
        <dbReference type="SAM" id="SignalP"/>
    </source>
</evidence>
<keyword evidence="4" id="KW-1185">Reference proteome</keyword>
<reference evidence="3 4" key="1">
    <citation type="submission" date="2024-08" db="EMBL/GenBank/DDBJ databases">
        <authorList>
            <person name="Cucini C."/>
            <person name="Frati F."/>
        </authorList>
    </citation>
    <scope>NUCLEOTIDE SEQUENCE [LARGE SCALE GENOMIC DNA]</scope>
</reference>
<accession>A0ABP1PSB2</accession>
<proteinExistence type="predicted"/>
<feature type="signal peptide" evidence="1">
    <location>
        <begin position="1"/>
        <end position="27"/>
    </location>
</feature>